<name>A0ACC0CML7_9PEZI</name>
<evidence type="ECO:0000313" key="2">
    <source>
        <dbReference type="Proteomes" id="UP001497680"/>
    </source>
</evidence>
<dbReference type="EMBL" id="MU394388">
    <property type="protein sequence ID" value="KAI6081707.1"/>
    <property type="molecule type" value="Genomic_DNA"/>
</dbReference>
<gene>
    <name evidence="1" type="ORF">F4821DRAFT_248669</name>
</gene>
<sequence>MCYHPLISLESILMSFRIYSIDDVALIVFASACGFGFDEDGNNAARILLLRKDLIII</sequence>
<keyword evidence="2" id="KW-1185">Reference proteome</keyword>
<accession>A0ACC0CML7</accession>
<reference evidence="1 2" key="1">
    <citation type="journal article" date="2022" name="New Phytol.">
        <title>Ecological generalism drives hyperdiversity of secondary metabolite gene clusters in xylarialean endophytes.</title>
        <authorList>
            <person name="Franco M.E.E."/>
            <person name="Wisecaver J.H."/>
            <person name="Arnold A.E."/>
            <person name="Ju Y.M."/>
            <person name="Slot J.C."/>
            <person name="Ahrendt S."/>
            <person name="Moore L.P."/>
            <person name="Eastman K.E."/>
            <person name="Scott K."/>
            <person name="Konkel Z."/>
            <person name="Mondo S.J."/>
            <person name="Kuo A."/>
            <person name="Hayes R.D."/>
            <person name="Haridas S."/>
            <person name="Andreopoulos B."/>
            <person name="Riley R."/>
            <person name="LaButti K."/>
            <person name="Pangilinan J."/>
            <person name="Lipzen A."/>
            <person name="Amirebrahimi M."/>
            <person name="Yan J."/>
            <person name="Adam C."/>
            <person name="Keymanesh K."/>
            <person name="Ng V."/>
            <person name="Louie K."/>
            <person name="Northen T."/>
            <person name="Drula E."/>
            <person name="Henrissat B."/>
            <person name="Hsieh H.M."/>
            <person name="Youens-Clark K."/>
            <person name="Lutzoni F."/>
            <person name="Miadlikowska J."/>
            <person name="Eastwood D.C."/>
            <person name="Hamelin R.C."/>
            <person name="Grigoriev I.V."/>
            <person name="U'Ren J.M."/>
        </authorList>
    </citation>
    <scope>NUCLEOTIDE SEQUENCE [LARGE SCALE GENOMIC DNA]</scope>
    <source>
        <strain evidence="1 2">ER1909</strain>
    </source>
</reference>
<organism evidence="1 2">
    <name type="scientific">Hypoxylon rubiginosum</name>
    <dbReference type="NCBI Taxonomy" id="110542"/>
    <lineage>
        <taxon>Eukaryota</taxon>
        <taxon>Fungi</taxon>
        <taxon>Dikarya</taxon>
        <taxon>Ascomycota</taxon>
        <taxon>Pezizomycotina</taxon>
        <taxon>Sordariomycetes</taxon>
        <taxon>Xylariomycetidae</taxon>
        <taxon>Xylariales</taxon>
        <taxon>Hypoxylaceae</taxon>
        <taxon>Hypoxylon</taxon>
    </lineage>
</organism>
<comment type="caution">
    <text evidence="1">The sequence shown here is derived from an EMBL/GenBank/DDBJ whole genome shotgun (WGS) entry which is preliminary data.</text>
</comment>
<evidence type="ECO:0000313" key="1">
    <source>
        <dbReference type="EMBL" id="KAI6081707.1"/>
    </source>
</evidence>
<proteinExistence type="predicted"/>
<protein>
    <submittedName>
        <fullName evidence="1">Uncharacterized protein</fullName>
    </submittedName>
</protein>
<dbReference type="Proteomes" id="UP001497680">
    <property type="component" value="Unassembled WGS sequence"/>
</dbReference>